<dbReference type="InterPro" id="IPR029752">
    <property type="entry name" value="D-isomer_DH_CS1"/>
</dbReference>
<dbReference type="Proteomes" id="UP000464262">
    <property type="component" value="Chromosome 1"/>
</dbReference>
<evidence type="ECO:0000313" key="8">
    <source>
        <dbReference type="Proteomes" id="UP000464262"/>
    </source>
</evidence>
<dbReference type="RefSeq" id="WP_164648805.1">
    <property type="nucleotide sequence ID" value="NZ_CP047475.1"/>
</dbReference>
<evidence type="ECO:0000259" key="6">
    <source>
        <dbReference type="Pfam" id="PF02826"/>
    </source>
</evidence>
<dbReference type="Pfam" id="PF02826">
    <property type="entry name" value="2-Hacid_dh_C"/>
    <property type="match status" value="1"/>
</dbReference>
<name>A0A7Z2T442_9VIBR</name>
<feature type="domain" description="D-isomer specific 2-hydroxyacid dehydrogenase NAD-binding" evidence="6">
    <location>
        <begin position="110"/>
        <end position="290"/>
    </location>
</feature>
<evidence type="ECO:0000256" key="1">
    <source>
        <dbReference type="ARBA" id="ARBA00005854"/>
    </source>
</evidence>
<dbReference type="Pfam" id="PF00389">
    <property type="entry name" value="2-Hacid_dh"/>
    <property type="match status" value="1"/>
</dbReference>
<proteinExistence type="inferred from homology"/>
<dbReference type="PROSITE" id="PS00671">
    <property type="entry name" value="D_2_HYDROXYACID_DH_3"/>
    <property type="match status" value="1"/>
</dbReference>
<keyword evidence="2 4" id="KW-0560">Oxidoreductase</keyword>
<dbReference type="SUPFAM" id="SSF52283">
    <property type="entry name" value="Formate/glycerate dehydrogenase catalytic domain-like"/>
    <property type="match status" value="1"/>
</dbReference>
<dbReference type="GO" id="GO:0016616">
    <property type="term" value="F:oxidoreductase activity, acting on the CH-OH group of donors, NAD or NADP as acceptor"/>
    <property type="evidence" value="ECO:0007669"/>
    <property type="project" value="InterPro"/>
</dbReference>
<dbReference type="InterPro" id="IPR050418">
    <property type="entry name" value="D-iso_2-hydroxyacid_DH_PdxB"/>
</dbReference>
<dbReference type="InterPro" id="IPR006139">
    <property type="entry name" value="D-isomer_2_OHA_DH_cat_dom"/>
</dbReference>
<dbReference type="PROSITE" id="PS00670">
    <property type="entry name" value="D_2_HYDROXYACID_DH_2"/>
    <property type="match status" value="1"/>
</dbReference>
<dbReference type="PANTHER" id="PTHR43761:SF1">
    <property type="entry name" value="D-ISOMER SPECIFIC 2-HYDROXYACID DEHYDROGENASE CATALYTIC DOMAIN-CONTAINING PROTEIN-RELATED"/>
    <property type="match status" value="1"/>
</dbReference>
<reference evidence="7 8" key="1">
    <citation type="submission" date="2020-01" db="EMBL/GenBank/DDBJ databases">
        <title>Whole genome and functional gene identification of agarase of Vibrio HN897.</title>
        <authorList>
            <person name="Liu Y."/>
            <person name="Zhao Z."/>
        </authorList>
    </citation>
    <scope>NUCLEOTIDE SEQUENCE [LARGE SCALE GENOMIC DNA]</scope>
    <source>
        <strain evidence="7 8">HN897</strain>
    </source>
</reference>
<dbReference type="Gene3D" id="3.40.50.720">
    <property type="entry name" value="NAD(P)-binding Rossmann-like Domain"/>
    <property type="match status" value="2"/>
</dbReference>
<dbReference type="CDD" id="cd12162">
    <property type="entry name" value="2-Hacid_dh_4"/>
    <property type="match status" value="1"/>
</dbReference>
<dbReference type="KEGG" id="vas:GT360_10425"/>
<sequence>MKTIVCLDGYTLNPGDNPWAPIEALGVFKAYDRSTGGTEEVIERAKNASIILTNKTPICRQVIDACPELECIAVLATGYNVVDTEYAKEKGIPVLNVPVYGTQTVAEMVFAHIFNFARNVSAMSDDVKQNLGWSRNQDWTYWLTPQLELSGKTLGIVGFGNIGQQVGAIGSAFGMNVIAHDEFNRQDPSYPHQKVALETLLTQSDFVSLHCPALPTTENMINSATLQKMKQSAFLINTSRGQLVDEEALAKVLNQGAISGAALDTLWQEPPAKNNPLLTASNCVITPHISWATLDARQRIMSMVAGNIQSYLDGTPVNVVNPA</sequence>
<dbReference type="InterPro" id="IPR006140">
    <property type="entry name" value="D-isomer_DH_NAD-bd"/>
</dbReference>
<evidence type="ECO:0000259" key="5">
    <source>
        <dbReference type="Pfam" id="PF00389"/>
    </source>
</evidence>
<dbReference type="InterPro" id="IPR036291">
    <property type="entry name" value="NAD(P)-bd_dom_sf"/>
</dbReference>
<gene>
    <name evidence="7" type="ORF">GT360_10425</name>
</gene>
<comment type="similarity">
    <text evidence="1 4">Belongs to the D-isomer specific 2-hydroxyacid dehydrogenase family.</text>
</comment>
<dbReference type="PANTHER" id="PTHR43761">
    <property type="entry name" value="D-ISOMER SPECIFIC 2-HYDROXYACID DEHYDROGENASE FAMILY PROTEIN (AFU_ORTHOLOGUE AFUA_1G13630)"/>
    <property type="match status" value="1"/>
</dbReference>
<dbReference type="FunFam" id="3.40.50.720:FF:000203">
    <property type="entry name" value="D-3-phosphoglycerate dehydrogenase (SerA)"/>
    <property type="match status" value="1"/>
</dbReference>
<protein>
    <submittedName>
        <fullName evidence="7">D-2-hydroxyacid dehydrogenase</fullName>
    </submittedName>
</protein>
<accession>A0A7Z2T442</accession>
<keyword evidence="8" id="KW-1185">Reference proteome</keyword>
<dbReference type="SUPFAM" id="SSF51735">
    <property type="entry name" value="NAD(P)-binding Rossmann-fold domains"/>
    <property type="match status" value="1"/>
</dbReference>
<evidence type="ECO:0000256" key="2">
    <source>
        <dbReference type="ARBA" id="ARBA00023002"/>
    </source>
</evidence>
<evidence type="ECO:0000313" key="7">
    <source>
        <dbReference type="EMBL" id="QIA63910.1"/>
    </source>
</evidence>
<dbReference type="EMBL" id="CP047475">
    <property type="protein sequence ID" value="QIA63910.1"/>
    <property type="molecule type" value="Genomic_DNA"/>
</dbReference>
<dbReference type="PROSITE" id="PS00065">
    <property type="entry name" value="D_2_HYDROXYACID_DH_1"/>
    <property type="match status" value="1"/>
</dbReference>
<dbReference type="GO" id="GO:0051287">
    <property type="term" value="F:NAD binding"/>
    <property type="evidence" value="ECO:0007669"/>
    <property type="project" value="InterPro"/>
</dbReference>
<keyword evidence="3" id="KW-0520">NAD</keyword>
<evidence type="ECO:0000256" key="3">
    <source>
        <dbReference type="ARBA" id="ARBA00023027"/>
    </source>
</evidence>
<dbReference type="InterPro" id="IPR029753">
    <property type="entry name" value="D-isomer_DH_CS"/>
</dbReference>
<evidence type="ECO:0000256" key="4">
    <source>
        <dbReference type="RuleBase" id="RU003719"/>
    </source>
</evidence>
<organism evidence="7 8">
    <name type="scientific">Vibrio astriarenae</name>
    <dbReference type="NCBI Taxonomy" id="1481923"/>
    <lineage>
        <taxon>Bacteria</taxon>
        <taxon>Pseudomonadati</taxon>
        <taxon>Pseudomonadota</taxon>
        <taxon>Gammaproteobacteria</taxon>
        <taxon>Vibrionales</taxon>
        <taxon>Vibrionaceae</taxon>
        <taxon>Vibrio</taxon>
    </lineage>
</organism>
<dbReference type="AlphaFoldDB" id="A0A7Z2T442"/>
<feature type="domain" description="D-isomer specific 2-hydroxyacid dehydrogenase catalytic" evidence="5">
    <location>
        <begin position="35"/>
        <end position="321"/>
    </location>
</feature>